<comment type="subcellular location">
    <subcellularLocation>
        <location evidence="1">Membrane</location>
        <topology evidence="1">Multi-pass membrane protein</topology>
    </subcellularLocation>
</comment>
<dbReference type="EMBL" id="CAJNNV010024866">
    <property type="protein sequence ID" value="CAE8610919.1"/>
    <property type="molecule type" value="Genomic_DNA"/>
</dbReference>
<dbReference type="Pfam" id="PF07690">
    <property type="entry name" value="MFS_1"/>
    <property type="match status" value="1"/>
</dbReference>
<keyword evidence="2" id="KW-0813">Transport</keyword>
<evidence type="ECO:0000313" key="11">
    <source>
        <dbReference type="Proteomes" id="UP000654075"/>
    </source>
</evidence>
<dbReference type="CDD" id="cd17328">
    <property type="entry name" value="MFS_spinster_like"/>
    <property type="match status" value="1"/>
</dbReference>
<dbReference type="InterPro" id="IPR044770">
    <property type="entry name" value="MFS_spinster-like"/>
</dbReference>
<dbReference type="OMA" id="MNGMIAF"/>
<organism evidence="10 11">
    <name type="scientific">Polarella glacialis</name>
    <name type="common">Dinoflagellate</name>
    <dbReference type="NCBI Taxonomy" id="89957"/>
    <lineage>
        <taxon>Eukaryota</taxon>
        <taxon>Sar</taxon>
        <taxon>Alveolata</taxon>
        <taxon>Dinophyceae</taxon>
        <taxon>Suessiales</taxon>
        <taxon>Suessiaceae</taxon>
        <taxon>Polarella</taxon>
    </lineage>
</organism>
<feature type="transmembrane region" description="Helical" evidence="8">
    <location>
        <begin position="283"/>
        <end position="306"/>
    </location>
</feature>
<dbReference type="AlphaFoldDB" id="A0A813F9L0"/>
<gene>
    <name evidence="10" type="ORF">PGLA1383_LOCUS28729</name>
</gene>
<sequence length="511" mass="54311">MVPLEISDPPSSHEEEDSHSCASWTSFAVLPKSVPSGRFRRQPGAHRALLALSCINMLNIADRYVPSAVKPLIQAELQLDDAQSSYPAVAMTVVFMTTALFFGICADKELVDRRILLAGGIAFWSLATALAGLATNLWQLIFFRALVGVGEAAFATVASPMIADYYPAHERNRSYTIFNLAAPLGGALGFGAGSMLGKFWGWRYAFLACGVPGILVAFSVLLLEDPEKGINDACESQGDSKDSADSEVEQKDESSSSDSEDGSAEEVKHRNSCITMRNLFREIVALFANPYFMLSTAGMVGVQFAIGGLSEWYPTFLQRYDGLGLGTAGMVLAGGCVIGGIGGTVLGAKVAESAARRIGSQAYFLVPAVFMVPGAALCMLCINITGHSAVAIVCLILGMVCFFTFQGPIATLSMSVIPARSRARGSSLQILLLHVLGDVVSPPIIGMISDATGSLKTALQVTWVAILMAGMLWFCGYFLPPPPMSVGLDKADSGHLMDVLRPVSPEVSRQP</sequence>
<keyword evidence="3 8" id="KW-0812">Transmembrane</keyword>
<feature type="transmembrane region" description="Helical" evidence="8">
    <location>
        <begin position="202"/>
        <end position="223"/>
    </location>
</feature>
<dbReference type="Proteomes" id="UP000654075">
    <property type="component" value="Unassembled WGS sequence"/>
</dbReference>
<feature type="transmembrane region" description="Helical" evidence="8">
    <location>
        <begin position="326"/>
        <end position="350"/>
    </location>
</feature>
<feature type="compositionally biased region" description="Basic and acidic residues" evidence="7">
    <location>
        <begin position="238"/>
        <end position="254"/>
    </location>
</feature>
<feature type="transmembrane region" description="Helical" evidence="8">
    <location>
        <begin position="430"/>
        <end position="449"/>
    </location>
</feature>
<evidence type="ECO:0000256" key="2">
    <source>
        <dbReference type="ARBA" id="ARBA00022448"/>
    </source>
</evidence>
<feature type="domain" description="Major facilitator superfamily (MFS) profile" evidence="9">
    <location>
        <begin position="48"/>
        <end position="484"/>
    </location>
</feature>
<evidence type="ECO:0000259" key="9">
    <source>
        <dbReference type="PROSITE" id="PS50850"/>
    </source>
</evidence>
<protein>
    <recommendedName>
        <fullName evidence="9">Major facilitator superfamily (MFS) profile domain-containing protein</fullName>
    </recommendedName>
</protein>
<evidence type="ECO:0000256" key="7">
    <source>
        <dbReference type="SAM" id="MobiDB-lite"/>
    </source>
</evidence>
<dbReference type="GO" id="GO:0022857">
    <property type="term" value="F:transmembrane transporter activity"/>
    <property type="evidence" value="ECO:0007669"/>
    <property type="project" value="InterPro"/>
</dbReference>
<feature type="transmembrane region" description="Helical" evidence="8">
    <location>
        <begin position="461"/>
        <end position="480"/>
    </location>
</feature>
<dbReference type="InterPro" id="IPR036259">
    <property type="entry name" value="MFS_trans_sf"/>
</dbReference>
<feature type="transmembrane region" description="Helical" evidence="8">
    <location>
        <begin position="175"/>
        <end position="196"/>
    </location>
</feature>
<dbReference type="PANTHER" id="PTHR23505:SF79">
    <property type="entry name" value="PROTEIN SPINSTER"/>
    <property type="match status" value="1"/>
</dbReference>
<keyword evidence="5 8" id="KW-0472">Membrane</keyword>
<dbReference type="PANTHER" id="PTHR23505">
    <property type="entry name" value="SPINSTER"/>
    <property type="match status" value="1"/>
</dbReference>
<feature type="transmembrane region" description="Helical" evidence="8">
    <location>
        <begin position="362"/>
        <end position="382"/>
    </location>
</feature>
<comment type="similarity">
    <text evidence="6">Belongs to the major facilitator superfamily. Spinster (TC 2.A.1.49) family.</text>
</comment>
<reference evidence="10" key="1">
    <citation type="submission" date="2021-02" db="EMBL/GenBank/DDBJ databases">
        <authorList>
            <person name="Dougan E. K."/>
            <person name="Rhodes N."/>
            <person name="Thang M."/>
            <person name="Chan C."/>
        </authorList>
    </citation>
    <scope>NUCLEOTIDE SEQUENCE</scope>
</reference>
<evidence type="ECO:0000256" key="5">
    <source>
        <dbReference type="ARBA" id="ARBA00023136"/>
    </source>
</evidence>
<name>A0A813F9L0_POLGL</name>
<proteinExistence type="inferred from homology"/>
<evidence type="ECO:0000256" key="1">
    <source>
        <dbReference type="ARBA" id="ARBA00004141"/>
    </source>
</evidence>
<comment type="caution">
    <text evidence="10">The sequence shown here is derived from an EMBL/GenBank/DDBJ whole genome shotgun (WGS) entry which is preliminary data.</text>
</comment>
<evidence type="ECO:0000256" key="3">
    <source>
        <dbReference type="ARBA" id="ARBA00022692"/>
    </source>
</evidence>
<dbReference type="Gene3D" id="1.20.1250.20">
    <property type="entry name" value="MFS general substrate transporter like domains"/>
    <property type="match status" value="1"/>
</dbReference>
<dbReference type="InterPro" id="IPR020846">
    <property type="entry name" value="MFS_dom"/>
</dbReference>
<dbReference type="SUPFAM" id="SSF103473">
    <property type="entry name" value="MFS general substrate transporter"/>
    <property type="match status" value="1"/>
</dbReference>
<keyword evidence="4 8" id="KW-1133">Transmembrane helix</keyword>
<feature type="transmembrane region" description="Helical" evidence="8">
    <location>
        <begin position="115"/>
        <end position="135"/>
    </location>
</feature>
<dbReference type="InterPro" id="IPR011701">
    <property type="entry name" value="MFS"/>
</dbReference>
<feature type="transmembrane region" description="Helical" evidence="8">
    <location>
        <begin position="85"/>
        <end position="103"/>
    </location>
</feature>
<accession>A0A813F9L0</accession>
<dbReference type="OrthoDB" id="6770063at2759"/>
<dbReference type="GO" id="GO:0016020">
    <property type="term" value="C:membrane"/>
    <property type="evidence" value="ECO:0007669"/>
    <property type="project" value="UniProtKB-SubCell"/>
</dbReference>
<evidence type="ECO:0000256" key="4">
    <source>
        <dbReference type="ARBA" id="ARBA00022989"/>
    </source>
</evidence>
<feature type="transmembrane region" description="Helical" evidence="8">
    <location>
        <begin position="141"/>
        <end position="163"/>
    </location>
</feature>
<evidence type="ECO:0000256" key="6">
    <source>
        <dbReference type="ARBA" id="ARBA00024338"/>
    </source>
</evidence>
<dbReference type="PROSITE" id="PS50850">
    <property type="entry name" value="MFS"/>
    <property type="match status" value="1"/>
</dbReference>
<keyword evidence="11" id="KW-1185">Reference proteome</keyword>
<evidence type="ECO:0000313" key="10">
    <source>
        <dbReference type="EMBL" id="CAE8610919.1"/>
    </source>
</evidence>
<feature type="region of interest" description="Disordered" evidence="7">
    <location>
        <begin position="232"/>
        <end position="267"/>
    </location>
</feature>
<evidence type="ECO:0000256" key="8">
    <source>
        <dbReference type="SAM" id="Phobius"/>
    </source>
</evidence>
<feature type="transmembrane region" description="Helical" evidence="8">
    <location>
        <begin position="388"/>
        <end position="409"/>
    </location>
</feature>